<dbReference type="Proteomes" id="UP000515140">
    <property type="component" value="Unplaced"/>
</dbReference>
<dbReference type="InterPro" id="IPR039574">
    <property type="entry name" value="OGFr"/>
</dbReference>
<dbReference type="AlphaFoldDB" id="A0A6P5JSY0"/>
<evidence type="ECO:0000256" key="1">
    <source>
        <dbReference type="ARBA" id="ARBA00010365"/>
    </source>
</evidence>
<reference evidence="5" key="1">
    <citation type="submission" date="2025-08" db="UniProtKB">
        <authorList>
            <consortium name="RefSeq"/>
        </authorList>
    </citation>
    <scope>IDENTIFICATION</scope>
    <source>
        <tissue evidence="5">Spleen</tissue>
    </source>
</reference>
<evidence type="ECO:0000256" key="2">
    <source>
        <dbReference type="SAM" id="MobiDB-lite"/>
    </source>
</evidence>
<feature type="region of interest" description="Disordered" evidence="2">
    <location>
        <begin position="371"/>
        <end position="643"/>
    </location>
</feature>
<feature type="region of interest" description="Disordered" evidence="2">
    <location>
        <begin position="1"/>
        <end position="41"/>
    </location>
</feature>
<evidence type="ECO:0000313" key="4">
    <source>
        <dbReference type="Proteomes" id="UP000515140"/>
    </source>
</evidence>
<evidence type="ECO:0000313" key="5">
    <source>
        <dbReference type="RefSeq" id="XP_020837205.1"/>
    </source>
</evidence>
<dbReference type="RefSeq" id="XP_020837205.1">
    <property type="nucleotide sequence ID" value="XM_020981546.1"/>
</dbReference>
<gene>
    <name evidence="5" type="primary">OGFR</name>
</gene>
<dbReference type="InterPro" id="IPR006757">
    <property type="entry name" value="OGF_rcpt"/>
</dbReference>
<feature type="compositionally biased region" description="Acidic residues" evidence="2">
    <location>
        <begin position="1"/>
        <end position="19"/>
    </location>
</feature>
<feature type="compositionally biased region" description="Basic and acidic residues" evidence="2">
    <location>
        <begin position="429"/>
        <end position="440"/>
    </location>
</feature>
<feature type="domain" description="Opioid growth factor receptor (OGFr) conserved" evidence="3">
    <location>
        <begin position="122"/>
        <end position="327"/>
    </location>
</feature>
<feature type="compositionally biased region" description="Basic and acidic residues" evidence="2">
    <location>
        <begin position="535"/>
        <end position="550"/>
    </location>
</feature>
<feature type="compositionally biased region" description="Basic and acidic residues" evidence="2">
    <location>
        <begin position="589"/>
        <end position="614"/>
    </location>
</feature>
<protein>
    <submittedName>
        <fullName evidence="5">Opioid growth factor receptor isoform X1</fullName>
    </submittedName>
</protein>
<dbReference type="Pfam" id="PF04664">
    <property type="entry name" value="OGFr_N"/>
    <property type="match status" value="1"/>
</dbReference>
<feature type="compositionally biased region" description="Basic and acidic residues" evidence="2">
    <location>
        <begin position="389"/>
        <end position="407"/>
    </location>
</feature>
<sequence>MDDEDCDSTWEEEEEEEDQVKEKDERKTREEAKPRQQQRGNQAFQPRWDSLLFRLCQYVWQYYSFWTSWVSLSLSWGYLNRQLQITFNQLKSRMIGCRNWRAVQDMQRYRRRYPGLTDDESSDEMLNLKFYKNEIAFLPNGYFIEDILKNWKEDYDILEDNHSYIQWLFPLRERGVNWHAKPLTLREIQEFKKSAEVMRRFVQAYELILGFYGIELENHKTGNVRKADNYQERFQNLNSHSHNNLRITRILKCLGEMGYEHYQVPLIRFFLEEILVNQCLPSVKQSALDYFMFTVRNKKERRKLVYYAWKNFNPQYKFVWGPHEKLQKFEPGQQGCLEEEGSCVSQNEVGIEKDQVRTQVREEIVGVGVASKDKQMGKKNPSARLQSCEMKKGERLNSSDQQEEKAAAKSAGDQAPRSQSPKESKKRKYEVNRLEFRQEEQGQGTSDVEKIAHNLEECALGQSKLRTSRGSKEMGSQDLPRERGPSSPESMEIKMYDEVNKRRRIESKAPKNHVETAKNVEQTPIYFPIPNGIPHEAEKTEDKSNIRWEAKSLQAKTVKHDNIPVTSSRSPLADSSSISTSPEQSDLQEYVHIEKRSIDTNPELKRPEAKRPDPGEAAGTECSGGEVPQKAGGETTVERPYSE</sequence>
<dbReference type="InParanoid" id="A0A6P5JSY0"/>
<feature type="compositionally biased region" description="Polar residues" evidence="2">
    <location>
        <begin position="564"/>
        <end position="587"/>
    </location>
</feature>
<dbReference type="GeneID" id="110205188"/>
<organism evidence="4 5">
    <name type="scientific">Phascolarctos cinereus</name>
    <name type="common">Koala</name>
    <dbReference type="NCBI Taxonomy" id="38626"/>
    <lineage>
        <taxon>Eukaryota</taxon>
        <taxon>Metazoa</taxon>
        <taxon>Chordata</taxon>
        <taxon>Craniata</taxon>
        <taxon>Vertebrata</taxon>
        <taxon>Euteleostomi</taxon>
        <taxon>Mammalia</taxon>
        <taxon>Metatheria</taxon>
        <taxon>Diprotodontia</taxon>
        <taxon>Phascolarctidae</taxon>
        <taxon>Phascolarctos</taxon>
    </lineage>
</organism>
<dbReference type="GO" id="GO:0016020">
    <property type="term" value="C:membrane"/>
    <property type="evidence" value="ECO:0007669"/>
    <property type="project" value="InterPro"/>
</dbReference>
<dbReference type="PANTHER" id="PTHR14015:SF1">
    <property type="entry name" value="OPIOID GROWTH FACTOR RECEPTOR"/>
    <property type="match status" value="1"/>
</dbReference>
<dbReference type="FunCoup" id="A0A6P5JSY0">
    <property type="interactions" value="48"/>
</dbReference>
<comment type="similarity">
    <text evidence="1">Belongs to the opioid growth factor receptor family.</text>
</comment>
<feature type="compositionally biased region" description="Basic and acidic residues" evidence="2">
    <location>
        <begin position="447"/>
        <end position="456"/>
    </location>
</feature>
<evidence type="ECO:0000259" key="3">
    <source>
        <dbReference type="Pfam" id="PF04664"/>
    </source>
</evidence>
<accession>A0A6P5JSY0</accession>
<dbReference type="GO" id="GO:0140625">
    <property type="term" value="F:opioid growth factor receptor activity"/>
    <property type="evidence" value="ECO:0007669"/>
    <property type="project" value="InterPro"/>
</dbReference>
<keyword evidence="4" id="KW-1185">Reference proteome</keyword>
<proteinExistence type="inferred from homology"/>
<name>A0A6P5JSY0_PHACI</name>
<keyword evidence="5" id="KW-0675">Receptor</keyword>
<dbReference type="PANTHER" id="PTHR14015">
    <property type="entry name" value="OPIOID GROWTH FACTOR RECEPTOR OGFR ZETA-TYPE OPIOID RECEPTOR"/>
    <property type="match status" value="1"/>
</dbReference>
<dbReference type="KEGG" id="pcw:110205188"/>
<feature type="compositionally biased region" description="Basic and acidic residues" evidence="2">
    <location>
        <begin position="491"/>
        <end position="518"/>
    </location>
</feature>
<feature type="compositionally biased region" description="Basic and acidic residues" evidence="2">
    <location>
        <begin position="20"/>
        <end position="34"/>
    </location>
</feature>
<dbReference type="CTD" id="11054"/>